<proteinExistence type="predicted"/>
<dbReference type="InterPro" id="IPR038717">
    <property type="entry name" value="Tc1-like_DDE_dom"/>
</dbReference>
<evidence type="ECO:0000313" key="6">
    <source>
        <dbReference type="Proteomes" id="UP000235965"/>
    </source>
</evidence>
<sequence>MVPVVLGRVWVWRRPHEAIDPSCQQGTRQAGGGSILVWGVFTWHELGPLIHLNMSLTSDCYVTLLGDHLQPLMGFMYPHNDGIFQQDNAPCHWTGVVQNWFEEHSGEFRRMVWPPRSPDMNPIEHLWNMVERSIRTQNPAPTNTREHGSTSLQRLVIDSVGVSCTPTESITSLLLLLAVALLGLKTTHGVILTPPYFNLAEGRRIYATATCGEEIQEPELYCKLVGANADRDVNVNLIQGQVCDYCDPSQPDKTHPAQFAVDGAETWWQSPPLSRGVKYNEVNLTIDLGQEEGIFRPDWLWAPPIFISPGVKQPGREADYSSPSSVEAKSGGAMPPLPHMSPWRGG</sequence>
<keyword evidence="2" id="KW-0424">Laminin EGF-like domain</keyword>
<dbReference type="STRING" id="105785.A0A2J7PZ72"/>
<evidence type="ECO:0000259" key="4">
    <source>
        <dbReference type="PROSITE" id="PS51117"/>
    </source>
</evidence>
<name>A0A2J7PZ72_9NEOP</name>
<dbReference type="PANTHER" id="PTHR10574">
    <property type="entry name" value="NETRIN/LAMININ-RELATED"/>
    <property type="match status" value="1"/>
</dbReference>
<keyword evidence="1" id="KW-1015">Disulfide bond</keyword>
<evidence type="ECO:0000256" key="1">
    <source>
        <dbReference type="ARBA" id="ARBA00023157"/>
    </source>
</evidence>
<dbReference type="GO" id="GO:0005604">
    <property type="term" value="C:basement membrane"/>
    <property type="evidence" value="ECO:0007669"/>
    <property type="project" value="TreeGrafter"/>
</dbReference>
<dbReference type="PANTHER" id="PTHR10574:SF406">
    <property type="entry name" value="LAMININ SUBUNIT ALPHA 5"/>
    <property type="match status" value="1"/>
</dbReference>
<feature type="region of interest" description="Disordered" evidence="3">
    <location>
        <begin position="312"/>
        <end position="346"/>
    </location>
</feature>
<dbReference type="AlphaFoldDB" id="A0A2J7PZ72"/>
<dbReference type="OrthoDB" id="10011303at2759"/>
<dbReference type="GO" id="GO:0009887">
    <property type="term" value="P:animal organ morphogenesis"/>
    <property type="evidence" value="ECO:0007669"/>
    <property type="project" value="TreeGrafter"/>
</dbReference>
<evidence type="ECO:0000256" key="3">
    <source>
        <dbReference type="SAM" id="MobiDB-lite"/>
    </source>
</evidence>
<gene>
    <name evidence="5" type="ORF">B7P43_G11264</name>
</gene>
<dbReference type="Pfam" id="PF00055">
    <property type="entry name" value="Laminin_N"/>
    <property type="match status" value="1"/>
</dbReference>
<organism evidence="5 6">
    <name type="scientific">Cryptotermes secundus</name>
    <dbReference type="NCBI Taxonomy" id="105785"/>
    <lineage>
        <taxon>Eukaryota</taxon>
        <taxon>Metazoa</taxon>
        <taxon>Ecdysozoa</taxon>
        <taxon>Arthropoda</taxon>
        <taxon>Hexapoda</taxon>
        <taxon>Insecta</taxon>
        <taxon>Pterygota</taxon>
        <taxon>Neoptera</taxon>
        <taxon>Polyneoptera</taxon>
        <taxon>Dictyoptera</taxon>
        <taxon>Blattodea</taxon>
        <taxon>Blattoidea</taxon>
        <taxon>Termitoidae</taxon>
        <taxon>Kalotermitidae</taxon>
        <taxon>Cryptotermitinae</taxon>
        <taxon>Cryptotermes</taxon>
    </lineage>
</organism>
<protein>
    <recommendedName>
        <fullName evidence="4">Laminin N-terminal domain-containing protein</fullName>
    </recommendedName>
</protein>
<comment type="caution">
    <text evidence="5">The sequence shown here is derived from an EMBL/GenBank/DDBJ whole genome shotgun (WGS) entry which is preliminary data.</text>
</comment>
<evidence type="ECO:0000313" key="5">
    <source>
        <dbReference type="EMBL" id="PNF21637.1"/>
    </source>
</evidence>
<keyword evidence="6" id="KW-1185">Reference proteome</keyword>
<dbReference type="GO" id="GO:0005201">
    <property type="term" value="F:extracellular matrix structural constituent"/>
    <property type="evidence" value="ECO:0007669"/>
    <property type="project" value="TreeGrafter"/>
</dbReference>
<dbReference type="InterPro" id="IPR008211">
    <property type="entry name" value="Laminin_N"/>
</dbReference>
<dbReference type="GO" id="GO:0007411">
    <property type="term" value="P:axon guidance"/>
    <property type="evidence" value="ECO:0007669"/>
    <property type="project" value="TreeGrafter"/>
</dbReference>
<dbReference type="GO" id="GO:0009888">
    <property type="term" value="P:tissue development"/>
    <property type="evidence" value="ECO:0007669"/>
    <property type="project" value="TreeGrafter"/>
</dbReference>
<dbReference type="PROSITE" id="PS51117">
    <property type="entry name" value="LAMININ_NTER"/>
    <property type="match status" value="1"/>
</dbReference>
<dbReference type="InterPro" id="IPR036397">
    <property type="entry name" value="RNaseH_sf"/>
</dbReference>
<feature type="domain" description="Laminin N-terminal" evidence="4">
    <location>
        <begin position="188"/>
        <end position="346"/>
    </location>
</feature>
<dbReference type="Pfam" id="PF13358">
    <property type="entry name" value="DDE_3"/>
    <property type="match status" value="1"/>
</dbReference>
<dbReference type="InterPro" id="IPR050440">
    <property type="entry name" value="Laminin/Netrin_ECM"/>
</dbReference>
<dbReference type="EMBL" id="NEVH01020337">
    <property type="protein sequence ID" value="PNF21637.1"/>
    <property type="molecule type" value="Genomic_DNA"/>
</dbReference>
<reference evidence="5 6" key="1">
    <citation type="submission" date="2017-12" db="EMBL/GenBank/DDBJ databases">
        <title>Hemimetabolous genomes reveal molecular basis of termite eusociality.</title>
        <authorList>
            <person name="Harrison M.C."/>
            <person name="Jongepier E."/>
            <person name="Robertson H.M."/>
            <person name="Arning N."/>
            <person name="Bitard-Feildel T."/>
            <person name="Chao H."/>
            <person name="Childers C.P."/>
            <person name="Dinh H."/>
            <person name="Doddapaneni H."/>
            <person name="Dugan S."/>
            <person name="Gowin J."/>
            <person name="Greiner C."/>
            <person name="Han Y."/>
            <person name="Hu H."/>
            <person name="Hughes D.S.T."/>
            <person name="Huylmans A.-K."/>
            <person name="Kemena C."/>
            <person name="Kremer L.P.M."/>
            <person name="Lee S.L."/>
            <person name="Lopez-Ezquerra A."/>
            <person name="Mallet L."/>
            <person name="Monroy-Kuhn J.M."/>
            <person name="Moser A."/>
            <person name="Murali S.C."/>
            <person name="Muzny D.M."/>
            <person name="Otani S."/>
            <person name="Piulachs M.-D."/>
            <person name="Poelchau M."/>
            <person name="Qu J."/>
            <person name="Schaub F."/>
            <person name="Wada-Katsumata A."/>
            <person name="Worley K.C."/>
            <person name="Xie Q."/>
            <person name="Ylla G."/>
            <person name="Poulsen M."/>
            <person name="Gibbs R.A."/>
            <person name="Schal C."/>
            <person name="Richards S."/>
            <person name="Belles X."/>
            <person name="Korb J."/>
            <person name="Bornberg-Bauer E."/>
        </authorList>
    </citation>
    <scope>NUCLEOTIDE SEQUENCE [LARGE SCALE GENOMIC DNA]</scope>
    <source>
        <tissue evidence="5">Whole body</tissue>
    </source>
</reference>
<dbReference type="Gene3D" id="3.30.420.10">
    <property type="entry name" value="Ribonuclease H-like superfamily/Ribonuclease H"/>
    <property type="match status" value="1"/>
</dbReference>
<dbReference type="Gene3D" id="2.60.120.260">
    <property type="entry name" value="Galactose-binding domain-like"/>
    <property type="match status" value="1"/>
</dbReference>
<dbReference type="GO" id="GO:0003676">
    <property type="term" value="F:nucleic acid binding"/>
    <property type="evidence" value="ECO:0007669"/>
    <property type="project" value="InterPro"/>
</dbReference>
<accession>A0A2J7PZ72</accession>
<dbReference type="Proteomes" id="UP000235965">
    <property type="component" value="Unassembled WGS sequence"/>
</dbReference>
<evidence type="ECO:0000256" key="2">
    <source>
        <dbReference type="ARBA" id="ARBA00023292"/>
    </source>
</evidence>
<dbReference type="SMART" id="SM00136">
    <property type="entry name" value="LamNT"/>
    <property type="match status" value="1"/>
</dbReference>
<dbReference type="InParanoid" id="A0A2J7PZ72"/>